<proteinExistence type="inferred from homology"/>
<dbReference type="AlphaFoldDB" id="A0A381N518"/>
<dbReference type="InterPro" id="IPR020781">
    <property type="entry name" value="ATPase_OSCP/d_CS"/>
</dbReference>
<sequence length="178" mass="19116">MAELTTLARPYAKAAFQVALADAALEDWSRMLSIAAGIVANETVASVMSSPALTSEQTANSFIEVCGGELHEKGQKLIRLLSENKRLVLLPEVSELFENLKANQEKSVDVEITTAFKISSEVSAKLAQALKKRLERDINLATNVDQSLLGGAVIRAGDTVIDSSVRGKLNKLAESMNS</sequence>
<evidence type="ECO:0000313" key="7">
    <source>
        <dbReference type="EMBL" id="SUZ49597.1"/>
    </source>
</evidence>
<evidence type="ECO:0008006" key="8">
    <source>
        <dbReference type="Google" id="ProtNLM"/>
    </source>
</evidence>
<dbReference type="GO" id="GO:0046933">
    <property type="term" value="F:proton-transporting ATP synthase activity, rotational mechanism"/>
    <property type="evidence" value="ECO:0007669"/>
    <property type="project" value="InterPro"/>
</dbReference>
<reference evidence="7" key="1">
    <citation type="submission" date="2018-05" db="EMBL/GenBank/DDBJ databases">
        <authorList>
            <person name="Lanie J.A."/>
            <person name="Ng W.-L."/>
            <person name="Kazmierczak K.M."/>
            <person name="Andrzejewski T.M."/>
            <person name="Davidsen T.M."/>
            <person name="Wayne K.J."/>
            <person name="Tettelin H."/>
            <person name="Glass J.I."/>
            <person name="Rusch D."/>
            <person name="Podicherti R."/>
            <person name="Tsui H.-C.T."/>
            <person name="Winkler M.E."/>
        </authorList>
    </citation>
    <scope>NUCLEOTIDE SEQUENCE</scope>
</reference>
<dbReference type="NCBIfam" id="TIGR01145">
    <property type="entry name" value="ATP_synt_delta"/>
    <property type="match status" value="1"/>
</dbReference>
<protein>
    <recommendedName>
        <fullName evidence="8">ATP synthase subunit delta</fullName>
    </recommendedName>
</protein>
<dbReference type="PROSITE" id="PS00389">
    <property type="entry name" value="ATPASE_DELTA"/>
    <property type="match status" value="1"/>
</dbReference>
<keyword evidence="6" id="KW-0066">ATP synthesis</keyword>
<keyword evidence="4" id="KW-0406">Ion transport</keyword>
<keyword evidence="5" id="KW-0472">Membrane</keyword>
<gene>
    <name evidence="7" type="ORF">METZ01_LOCUS2451</name>
</gene>
<keyword evidence="3" id="KW-0375">Hydrogen ion transport</keyword>
<dbReference type="InterPro" id="IPR026015">
    <property type="entry name" value="ATP_synth_OSCP/delta_N_sf"/>
</dbReference>
<dbReference type="PRINTS" id="PR00125">
    <property type="entry name" value="ATPASEDELTA"/>
</dbReference>
<keyword evidence="2" id="KW-0813">Transport</keyword>
<dbReference type="PANTHER" id="PTHR11910">
    <property type="entry name" value="ATP SYNTHASE DELTA CHAIN"/>
    <property type="match status" value="1"/>
</dbReference>
<dbReference type="NCBIfam" id="NF004402">
    <property type="entry name" value="PRK05758.2-2"/>
    <property type="match status" value="1"/>
</dbReference>
<evidence type="ECO:0000256" key="3">
    <source>
        <dbReference type="ARBA" id="ARBA00022781"/>
    </source>
</evidence>
<name>A0A381N518_9ZZZZ</name>
<dbReference type="SUPFAM" id="SSF47928">
    <property type="entry name" value="N-terminal domain of the delta subunit of the F1F0-ATP synthase"/>
    <property type="match status" value="1"/>
</dbReference>
<evidence type="ECO:0000256" key="2">
    <source>
        <dbReference type="ARBA" id="ARBA00022448"/>
    </source>
</evidence>
<evidence type="ECO:0000256" key="6">
    <source>
        <dbReference type="ARBA" id="ARBA00023310"/>
    </source>
</evidence>
<dbReference type="GO" id="GO:0016020">
    <property type="term" value="C:membrane"/>
    <property type="evidence" value="ECO:0007669"/>
    <property type="project" value="UniProtKB-SubCell"/>
</dbReference>
<evidence type="ECO:0000256" key="1">
    <source>
        <dbReference type="ARBA" id="ARBA00004370"/>
    </source>
</evidence>
<evidence type="ECO:0000256" key="5">
    <source>
        <dbReference type="ARBA" id="ARBA00023136"/>
    </source>
</evidence>
<comment type="subcellular location">
    <subcellularLocation>
        <location evidence="1">Membrane</location>
    </subcellularLocation>
</comment>
<dbReference type="InterPro" id="IPR000711">
    <property type="entry name" value="ATPase_OSCP/dsu"/>
</dbReference>
<organism evidence="7">
    <name type="scientific">marine metagenome</name>
    <dbReference type="NCBI Taxonomy" id="408172"/>
    <lineage>
        <taxon>unclassified sequences</taxon>
        <taxon>metagenomes</taxon>
        <taxon>ecological metagenomes</taxon>
    </lineage>
</organism>
<dbReference type="HAMAP" id="MF_01416">
    <property type="entry name" value="ATP_synth_delta_bact"/>
    <property type="match status" value="1"/>
</dbReference>
<accession>A0A381N518</accession>
<dbReference type="Pfam" id="PF00213">
    <property type="entry name" value="OSCP"/>
    <property type="match status" value="1"/>
</dbReference>
<evidence type="ECO:0000256" key="4">
    <source>
        <dbReference type="ARBA" id="ARBA00023065"/>
    </source>
</evidence>
<dbReference type="EMBL" id="UINC01000124">
    <property type="protein sequence ID" value="SUZ49597.1"/>
    <property type="molecule type" value="Genomic_DNA"/>
</dbReference>
<dbReference type="Gene3D" id="1.10.520.20">
    <property type="entry name" value="N-terminal domain of the delta subunit of the F1F0-ATP synthase"/>
    <property type="match status" value="1"/>
</dbReference>